<proteinExistence type="predicted"/>
<protein>
    <submittedName>
        <fullName evidence="2">Uncharacterized protein</fullName>
    </submittedName>
</protein>
<organism evidence="2 3">
    <name type="scientific">Rhizobium fredii</name>
    <name type="common">Sinorhizobium fredii</name>
    <dbReference type="NCBI Taxonomy" id="380"/>
    <lineage>
        <taxon>Bacteria</taxon>
        <taxon>Pseudomonadati</taxon>
        <taxon>Pseudomonadota</taxon>
        <taxon>Alphaproteobacteria</taxon>
        <taxon>Hyphomicrobiales</taxon>
        <taxon>Rhizobiaceae</taxon>
        <taxon>Sinorhizobium/Ensifer group</taxon>
        <taxon>Sinorhizobium</taxon>
    </lineage>
</organism>
<evidence type="ECO:0000256" key="1">
    <source>
        <dbReference type="SAM" id="MobiDB-lite"/>
    </source>
</evidence>
<dbReference type="Proteomes" id="UP000220353">
    <property type="component" value="Unassembled WGS sequence"/>
</dbReference>
<reference evidence="2 3" key="1">
    <citation type="submission" date="2017-09" db="EMBL/GenBank/DDBJ databases">
        <title>Comparative genomics of rhizobia isolated from Phaseolus vulgaris in China.</title>
        <authorList>
            <person name="Tong W."/>
        </authorList>
    </citation>
    <scope>NUCLEOTIDE SEQUENCE [LARGE SCALE GENOMIC DNA]</scope>
    <source>
        <strain evidence="2 3">PCH1</strain>
    </source>
</reference>
<sequence>MVHVGTRTVQAGTFDGNMDDTKGRDKPDQSAAPSAWCPRSWRRHSSIRPEMFLERQDDAVKGQMLHQILIFSWLRSQGRLLLPQNRL</sequence>
<evidence type="ECO:0000313" key="2">
    <source>
        <dbReference type="EMBL" id="PDT44410.1"/>
    </source>
</evidence>
<gene>
    <name evidence="2" type="ORF">CO661_29445</name>
</gene>
<feature type="compositionally biased region" description="Basic and acidic residues" evidence="1">
    <location>
        <begin position="19"/>
        <end position="28"/>
    </location>
</feature>
<accession>A0A2A6LQ31</accession>
<name>A0A2A6LQ31_RHIFR</name>
<feature type="region of interest" description="Disordered" evidence="1">
    <location>
        <begin position="1"/>
        <end position="37"/>
    </location>
</feature>
<dbReference type="EMBL" id="NWTC01000033">
    <property type="protein sequence ID" value="PDT44410.1"/>
    <property type="molecule type" value="Genomic_DNA"/>
</dbReference>
<dbReference type="AlphaFoldDB" id="A0A2A6LQ31"/>
<evidence type="ECO:0000313" key="3">
    <source>
        <dbReference type="Proteomes" id="UP000220353"/>
    </source>
</evidence>
<comment type="caution">
    <text evidence="2">The sequence shown here is derived from an EMBL/GenBank/DDBJ whole genome shotgun (WGS) entry which is preliminary data.</text>
</comment>